<sequence length="28" mass="2854">MSGSSPASLSLWMYTMLSIPGPATSSPP</sequence>
<protein>
    <submittedName>
        <fullName evidence="1">Uncharacterized protein</fullName>
    </submittedName>
</protein>
<evidence type="ECO:0000313" key="1">
    <source>
        <dbReference type="EMBL" id="JAD15704.1"/>
    </source>
</evidence>
<reference evidence="1" key="1">
    <citation type="submission" date="2014-09" db="EMBL/GenBank/DDBJ databases">
        <authorList>
            <person name="Magalhaes I.L.F."/>
            <person name="Oliveira U."/>
            <person name="Santos F.R."/>
            <person name="Vidigal T.H.D.A."/>
            <person name="Brescovit A.D."/>
            <person name="Santos A.J."/>
        </authorList>
    </citation>
    <scope>NUCLEOTIDE SEQUENCE</scope>
    <source>
        <tissue evidence="1">Shoot tissue taken approximately 20 cm above the soil surface</tissue>
    </source>
</reference>
<organism evidence="1">
    <name type="scientific">Arundo donax</name>
    <name type="common">Giant reed</name>
    <name type="synonym">Donax arundinaceus</name>
    <dbReference type="NCBI Taxonomy" id="35708"/>
    <lineage>
        <taxon>Eukaryota</taxon>
        <taxon>Viridiplantae</taxon>
        <taxon>Streptophyta</taxon>
        <taxon>Embryophyta</taxon>
        <taxon>Tracheophyta</taxon>
        <taxon>Spermatophyta</taxon>
        <taxon>Magnoliopsida</taxon>
        <taxon>Liliopsida</taxon>
        <taxon>Poales</taxon>
        <taxon>Poaceae</taxon>
        <taxon>PACMAD clade</taxon>
        <taxon>Arundinoideae</taxon>
        <taxon>Arundineae</taxon>
        <taxon>Arundo</taxon>
    </lineage>
</organism>
<reference evidence="1" key="2">
    <citation type="journal article" date="2015" name="Data Brief">
        <title>Shoot transcriptome of the giant reed, Arundo donax.</title>
        <authorList>
            <person name="Barrero R.A."/>
            <person name="Guerrero F.D."/>
            <person name="Moolhuijzen P."/>
            <person name="Goolsby J.A."/>
            <person name="Tidwell J."/>
            <person name="Bellgard S.E."/>
            <person name="Bellgard M.I."/>
        </authorList>
    </citation>
    <scope>NUCLEOTIDE SEQUENCE</scope>
    <source>
        <tissue evidence="1">Shoot tissue taken approximately 20 cm above the soil surface</tissue>
    </source>
</reference>
<dbReference type="EMBL" id="GBRH01282191">
    <property type="protein sequence ID" value="JAD15704.1"/>
    <property type="molecule type" value="Transcribed_RNA"/>
</dbReference>
<proteinExistence type="predicted"/>
<dbReference type="AlphaFoldDB" id="A0A0A9U6Y0"/>
<accession>A0A0A9U6Y0</accession>
<name>A0A0A9U6Y0_ARUDO</name>